<accession>A0A0V1HZA5</accession>
<dbReference type="OrthoDB" id="5940526at2759"/>
<name>A0A0V1HZA5_9BILA</name>
<gene>
    <name evidence="1" type="ORF">T11_8729</name>
</gene>
<comment type="caution">
    <text evidence="1">The sequence shown here is derived from an EMBL/GenBank/DDBJ whole genome shotgun (WGS) entry which is preliminary data.</text>
</comment>
<evidence type="ECO:0000313" key="2">
    <source>
        <dbReference type="Proteomes" id="UP000055024"/>
    </source>
</evidence>
<protein>
    <submittedName>
        <fullName evidence="1">Uncharacterized protein</fullName>
    </submittedName>
</protein>
<keyword evidence="2" id="KW-1185">Reference proteome</keyword>
<proteinExistence type="predicted"/>
<dbReference type="Proteomes" id="UP000055024">
    <property type="component" value="Unassembled WGS sequence"/>
</dbReference>
<reference evidence="1 2" key="1">
    <citation type="submission" date="2015-01" db="EMBL/GenBank/DDBJ databases">
        <title>Evolution of Trichinella species and genotypes.</title>
        <authorList>
            <person name="Korhonen P.K."/>
            <person name="Edoardo P."/>
            <person name="Giuseppe L.R."/>
            <person name="Gasser R.B."/>
        </authorList>
    </citation>
    <scope>NUCLEOTIDE SEQUENCE [LARGE SCALE GENOMIC DNA]</scope>
    <source>
        <strain evidence="1">ISS1029</strain>
    </source>
</reference>
<sequence>MITFLWDIDIQGLRYDTQVLMNINSRSVRNETLQITIGYQSKNIAVKKSPNFEKKFFAIFRKTSKSIVHEISKFSRKTL</sequence>
<dbReference type="EMBL" id="JYDP01000017">
    <property type="protein sequence ID" value="KRZ15492.1"/>
    <property type="molecule type" value="Genomic_DNA"/>
</dbReference>
<organism evidence="1 2">
    <name type="scientific">Trichinella zimbabwensis</name>
    <dbReference type="NCBI Taxonomy" id="268475"/>
    <lineage>
        <taxon>Eukaryota</taxon>
        <taxon>Metazoa</taxon>
        <taxon>Ecdysozoa</taxon>
        <taxon>Nematoda</taxon>
        <taxon>Enoplea</taxon>
        <taxon>Dorylaimia</taxon>
        <taxon>Trichinellida</taxon>
        <taxon>Trichinellidae</taxon>
        <taxon>Trichinella</taxon>
    </lineage>
</organism>
<dbReference type="AlphaFoldDB" id="A0A0V1HZA5"/>
<evidence type="ECO:0000313" key="1">
    <source>
        <dbReference type="EMBL" id="KRZ15492.1"/>
    </source>
</evidence>